<dbReference type="RefSeq" id="WP_021967838.1">
    <property type="nucleotide sequence ID" value="NZ_DAWCKB010000390.1"/>
</dbReference>
<dbReference type="InterPro" id="IPR026401">
    <property type="entry name" value="CXXX_matur"/>
</dbReference>
<accession>A0A415A4R7</accession>
<feature type="domain" description="4Fe4S-binding SPASM" evidence="1">
    <location>
        <begin position="186"/>
        <end position="250"/>
    </location>
</feature>
<name>A0A415A4R7_9BACE</name>
<comment type="caution">
    <text evidence="2">The sequence shown here is derived from an EMBL/GenBank/DDBJ whole genome shotgun (WGS) entry which is preliminary data.</text>
</comment>
<dbReference type="Proteomes" id="UP000291191">
    <property type="component" value="Unassembled WGS sequence"/>
</dbReference>
<organism evidence="2 3">
    <name type="scientific">Bacteroides intestinalis</name>
    <dbReference type="NCBI Taxonomy" id="329854"/>
    <lineage>
        <taxon>Bacteria</taxon>
        <taxon>Pseudomonadati</taxon>
        <taxon>Bacteroidota</taxon>
        <taxon>Bacteroidia</taxon>
        <taxon>Bacteroidales</taxon>
        <taxon>Bacteroidaceae</taxon>
        <taxon>Bacteroides</taxon>
    </lineage>
</organism>
<dbReference type="CDD" id="cd21109">
    <property type="entry name" value="SPASM"/>
    <property type="match status" value="1"/>
</dbReference>
<evidence type="ECO:0000259" key="1">
    <source>
        <dbReference type="Pfam" id="PF13186"/>
    </source>
</evidence>
<protein>
    <submittedName>
        <fullName evidence="2">CXXX repeat peptide maturase</fullName>
    </submittedName>
</protein>
<gene>
    <name evidence="2" type="ORF">EAJ06_09880</name>
</gene>
<dbReference type="InterPro" id="IPR023885">
    <property type="entry name" value="4Fe4S-binding_SPASM_dom"/>
</dbReference>
<dbReference type="NCBIfam" id="TIGR04119">
    <property type="entry name" value="CXXX_matur"/>
    <property type="match status" value="1"/>
</dbReference>
<dbReference type="InterPro" id="IPR013785">
    <property type="entry name" value="Aldolase_TIM"/>
</dbReference>
<keyword evidence="3" id="KW-1185">Reference proteome</keyword>
<dbReference type="Gene3D" id="3.20.20.70">
    <property type="entry name" value="Aldolase class I"/>
    <property type="match status" value="1"/>
</dbReference>
<dbReference type="EMBL" id="RCXO01000011">
    <property type="protein sequence ID" value="RYT80433.1"/>
    <property type="molecule type" value="Genomic_DNA"/>
</dbReference>
<evidence type="ECO:0000313" key="2">
    <source>
        <dbReference type="EMBL" id="RYT80433.1"/>
    </source>
</evidence>
<dbReference type="Pfam" id="PF13186">
    <property type="entry name" value="SPASM"/>
    <property type="match status" value="1"/>
</dbReference>
<reference evidence="2 3" key="1">
    <citation type="journal article" date="2019" name="Science, e1252229">
        <title>Invertible promoters mediate bacterial phase variation, antibiotic resistance, and host adaptation in the gut.</title>
        <authorList>
            <person name="Jiang X."/>
            <person name="Hall A.B."/>
            <person name="Arthur T.D."/>
            <person name="Plichta D.R."/>
            <person name="Covington C.T."/>
            <person name="Poyet M."/>
            <person name="Crothers J."/>
            <person name="Moses P.L."/>
            <person name="Tolonen A.C."/>
            <person name="Vlamakis H."/>
            <person name="Alm E.J."/>
            <person name="Xavier R.J."/>
        </authorList>
    </citation>
    <scope>NUCLEOTIDE SEQUENCE [LARGE SCALE GENOMIC DNA]</scope>
    <source>
        <strain evidence="3">bf_0095</strain>
    </source>
</reference>
<evidence type="ECO:0000313" key="3">
    <source>
        <dbReference type="Proteomes" id="UP000291191"/>
    </source>
</evidence>
<sequence length="313" mass="36648">MLKYLIVLLDDTSTPYCHYENPKTEYKLISLQDLRAAILLAMKENLMVQFVYPDYKLPQKYEEIIETTEHCKIMPVACCAGADIIIGDYWENPEGRKMDRDKIYVLRTKKEDFFSHYEKVGEMLIHVARLNIILTDVDTFTEADFDKYKSVLAELAFQLKDFCNEETIPQFNLLTDRMLLDSMNNCNAGWENITLAPNGKFYVCPAFYLSSDGYSIGDLENGLDIRNSQLYRMSHAPLCRHCDAYQCKRCIWLNRKMTLEVNTPSHEQCVTAHLERNASRDLLQEIRKSGRFLQGREIMEIDYLDPFDVRKKY</sequence>
<dbReference type="OrthoDB" id="1025391at2"/>
<proteinExistence type="predicted"/>
<dbReference type="AlphaFoldDB" id="A0A415A4R7"/>